<name>A0A6H5JAB8_9HYME</name>
<gene>
    <name evidence="1" type="ORF">TBRA_LOCUS16677</name>
</gene>
<keyword evidence="2" id="KW-1185">Reference proteome</keyword>
<accession>A0A6H5JAB8</accession>
<proteinExistence type="predicted"/>
<feature type="non-terminal residue" evidence="1">
    <location>
        <position position="1"/>
    </location>
</feature>
<protein>
    <submittedName>
        <fullName evidence="1">Uncharacterized protein</fullName>
    </submittedName>
</protein>
<organism evidence="1 2">
    <name type="scientific">Trichogramma brassicae</name>
    <dbReference type="NCBI Taxonomy" id="86971"/>
    <lineage>
        <taxon>Eukaryota</taxon>
        <taxon>Metazoa</taxon>
        <taxon>Ecdysozoa</taxon>
        <taxon>Arthropoda</taxon>
        <taxon>Hexapoda</taxon>
        <taxon>Insecta</taxon>
        <taxon>Pterygota</taxon>
        <taxon>Neoptera</taxon>
        <taxon>Endopterygota</taxon>
        <taxon>Hymenoptera</taxon>
        <taxon>Apocrita</taxon>
        <taxon>Proctotrupomorpha</taxon>
        <taxon>Chalcidoidea</taxon>
        <taxon>Trichogrammatidae</taxon>
        <taxon>Trichogramma</taxon>
    </lineage>
</organism>
<dbReference type="Proteomes" id="UP000479190">
    <property type="component" value="Unassembled WGS sequence"/>
</dbReference>
<evidence type="ECO:0000313" key="1">
    <source>
        <dbReference type="EMBL" id="CAB0045131.1"/>
    </source>
</evidence>
<sequence length="279" mass="31207">RMSTTETYRKRTRRKMLSWRLRGNVWATASGELQNEIKNLTNFASRELANKNFLPLLELARRVLHGDTFICVQRMDFFCSTGSTSSAAEAAVAISAANLLRPRILVRKQTRISSHSLSSSRLACLGLRDEVCLRTMELYNCRVLFLPLSPTHSLSSTPSDKVRKALHICASREGTSYGKKGAKARSFADCRYVDCSGIRSPARDNNGRETTANDRVAEHCTCRRWFFLFFCFFCLPEAARRSTSSSWSLELFTLPPPSGRRISSMPSCVGSSRGAALAI</sequence>
<evidence type="ECO:0000313" key="2">
    <source>
        <dbReference type="Proteomes" id="UP000479190"/>
    </source>
</evidence>
<dbReference type="AlphaFoldDB" id="A0A6H5JAB8"/>
<reference evidence="1 2" key="1">
    <citation type="submission" date="2020-02" db="EMBL/GenBank/DDBJ databases">
        <authorList>
            <person name="Ferguson B K."/>
        </authorList>
    </citation>
    <scope>NUCLEOTIDE SEQUENCE [LARGE SCALE GENOMIC DNA]</scope>
</reference>
<dbReference type="EMBL" id="CADCXV010001527">
    <property type="protein sequence ID" value="CAB0045131.1"/>
    <property type="molecule type" value="Genomic_DNA"/>
</dbReference>